<dbReference type="PANTHER" id="PTHR30451:SF5">
    <property type="entry name" value="SLR0019 PROTEIN"/>
    <property type="match status" value="1"/>
</dbReference>
<dbReference type="AlphaFoldDB" id="A0AAP4D5U3"/>
<comment type="caution">
    <text evidence="2">The sequence shown here is derived from an EMBL/GenBank/DDBJ whole genome shotgun (WGS) entry which is preliminary data.</text>
</comment>
<protein>
    <submittedName>
        <fullName evidence="2">Fimbria/pilus outer membrane usher protein</fullName>
    </submittedName>
</protein>
<feature type="region of interest" description="Disordered" evidence="1">
    <location>
        <begin position="63"/>
        <end position="118"/>
    </location>
</feature>
<dbReference type="Gene3D" id="2.60.40.3110">
    <property type="match status" value="1"/>
</dbReference>
<dbReference type="EMBL" id="JARGEQ010000121">
    <property type="protein sequence ID" value="MDF1587092.1"/>
    <property type="molecule type" value="Genomic_DNA"/>
</dbReference>
<evidence type="ECO:0000313" key="2">
    <source>
        <dbReference type="EMBL" id="MDF1587092.1"/>
    </source>
</evidence>
<dbReference type="PANTHER" id="PTHR30451">
    <property type="entry name" value="OUTER MEMBRANE USHER PROTEIN"/>
    <property type="match status" value="1"/>
</dbReference>
<gene>
    <name evidence="2" type="ORF">PZ740_11960</name>
</gene>
<dbReference type="RefSeq" id="WP_327789515.1">
    <property type="nucleotide sequence ID" value="NZ_JARGEQ010000121.1"/>
</dbReference>
<feature type="compositionally biased region" description="Pro residues" evidence="1">
    <location>
        <begin position="89"/>
        <end position="100"/>
    </location>
</feature>
<dbReference type="GO" id="GO:0009297">
    <property type="term" value="P:pilus assembly"/>
    <property type="evidence" value="ECO:0007669"/>
    <property type="project" value="InterPro"/>
</dbReference>
<evidence type="ECO:0000313" key="3">
    <source>
        <dbReference type="Proteomes" id="UP001301140"/>
    </source>
</evidence>
<dbReference type="Pfam" id="PF00577">
    <property type="entry name" value="Usher"/>
    <property type="match status" value="2"/>
</dbReference>
<dbReference type="InterPro" id="IPR000015">
    <property type="entry name" value="Fimb_usher"/>
</dbReference>
<keyword evidence="3" id="KW-1185">Reference proteome</keyword>
<accession>A0AAP4D5U3</accession>
<name>A0AAP4D5U3_9PROT</name>
<dbReference type="GO" id="GO:0009279">
    <property type="term" value="C:cell outer membrane"/>
    <property type="evidence" value="ECO:0007669"/>
    <property type="project" value="TreeGrafter"/>
</dbReference>
<feature type="compositionally biased region" description="Low complexity" evidence="1">
    <location>
        <begin position="107"/>
        <end position="118"/>
    </location>
</feature>
<dbReference type="InterPro" id="IPR042186">
    <property type="entry name" value="FimD_plug_dom"/>
</dbReference>
<organism evidence="2 3">
    <name type="scientific">Marinimicrococcus flavescens</name>
    <dbReference type="NCBI Taxonomy" id="3031815"/>
    <lineage>
        <taxon>Bacteria</taxon>
        <taxon>Pseudomonadati</taxon>
        <taxon>Pseudomonadota</taxon>
        <taxon>Alphaproteobacteria</taxon>
        <taxon>Geminicoccales</taxon>
        <taxon>Geminicoccaceae</taxon>
        <taxon>Marinimicrococcus</taxon>
    </lineage>
</organism>
<dbReference type="Gene3D" id="2.60.40.2610">
    <property type="entry name" value="Outer membrane usher protein FimD, plug domain"/>
    <property type="match status" value="1"/>
</dbReference>
<proteinExistence type="predicted"/>
<dbReference type="GO" id="GO:0015473">
    <property type="term" value="F:fimbrial usher porin activity"/>
    <property type="evidence" value="ECO:0007669"/>
    <property type="project" value="InterPro"/>
</dbReference>
<dbReference type="Proteomes" id="UP001301140">
    <property type="component" value="Unassembled WGS sequence"/>
</dbReference>
<reference evidence="2 3" key="1">
    <citation type="submission" date="2023-03" db="EMBL/GenBank/DDBJ databases">
        <title>YIM 152171 draft genome.</title>
        <authorList>
            <person name="Yang Z."/>
        </authorList>
    </citation>
    <scope>NUCLEOTIDE SEQUENCE [LARGE SCALE GENOMIC DNA]</scope>
    <source>
        <strain evidence="2 3">YIM 152171</strain>
    </source>
</reference>
<evidence type="ECO:0000256" key="1">
    <source>
        <dbReference type="SAM" id="MobiDB-lite"/>
    </source>
</evidence>
<sequence length="896" mass="94559">MARSISSCLLRAASLAGLLGLAVGWGALRPAGGESLPRHLAPATDSSRASFLLWLIAGARRTAPGEAEGPVPPPPRPMPRALIAHEPPISLPPPPVPPAGPAEEADTAPAPAKPGPAASRRRLGNVVLANGAPPPFHSPFVRRRDPLEPPLLPEEGWQVLLFAVTLNGEMVDGEGIVALREPESGRLALPVPRLRAWNVRIDPAAVLTFEGEPFYPLDAIPGATVEADLDHAALALGLPAGAFARTVVGAEAAPRPQAARGTGGFLDYDLLLSGGQELDTRLDALAELGVFGAAGVATTSVRMGDLAGEDAELVRLESQWVKDMPERRTSLRLGDSLTAGGAFASPVRFGGLQWATDFATDPSFVTFPLPSIGGLAEESSIVDVYIDNLRQAGGQVPPGPFSFENLPVVTGAGEVQLKVRDLLGRERIVTRPYYVSTRLLKEGLHDYSYELGFERRAYGLESFDYGDALAAGTHRLGLSETATVEAHGELQPDRASLAGGGALRLGLLGVLSGGLGASAEEEAGTGAMAQLAWEHNGQRLNLGLRTRWTSAGFRQLGLDDGRTARVDQASLGVDIGRAGRLGLLLLNEERHEGADRRSAGASWSVPVGPGSLLLNAGQSLEPERDLALTASYVIPLGLHRTGVIEGRSRDDRRTARLQFRQTRGASDLGLDYRVAVEAGDDPRTLDTRFSYQTAHGAAELELARFDDATAMRAGLGGSLALLDGNLAASRRIGSAFGMVDLPELPGVRVYLENREAGRTDESGRLLLPGLRPWEENRVRLALEDLPLDAVVTRPETSAVPFARSGVPVPFEVERRQQATARLDDAAGEALPPGLVLADEGGTVEVQVGRDGFAAITGPLAAPAVVVGEAAGRRWRCLLPARAADELVPDLGDVRCE</sequence>